<keyword evidence="2" id="KW-0812">Transmembrane</keyword>
<proteinExistence type="predicted"/>
<dbReference type="PANTHER" id="PTHR21461:SF69">
    <property type="entry name" value="GLYCOSYLTRANSFERASE FAMILY 92 PROTEIN"/>
    <property type="match status" value="1"/>
</dbReference>
<reference evidence="4" key="2">
    <citation type="submission" date="2020-09" db="EMBL/GenBank/DDBJ databases">
        <authorList>
            <person name="Sun Q."/>
            <person name="Kim S."/>
        </authorList>
    </citation>
    <scope>NUCLEOTIDE SEQUENCE</scope>
    <source>
        <strain evidence="4">KCTC 23310</strain>
    </source>
</reference>
<dbReference type="PANTHER" id="PTHR21461">
    <property type="entry name" value="GLYCOSYLTRANSFERASE FAMILY 92 PROTEIN"/>
    <property type="match status" value="1"/>
</dbReference>
<evidence type="ECO:0000256" key="3">
    <source>
        <dbReference type="ARBA" id="ARBA00022989"/>
    </source>
</evidence>
<name>A0A918TPS3_9RHOB</name>
<dbReference type="EMBL" id="BMYJ01000006">
    <property type="protein sequence ID" value="GHC57918.1"/>
    <property type="molecule type" value="Genomic_DNA"/>
</dbReference>
<evidence type="ECO:0000256" key="2">
    <source>
        <dbReference type="ARBA" id="ARBA00022692"/>
    </source>
</evidence>
<evidence type="ECO:0000256" key="1">
    <source>
        <dbReference type="ARBA" id="ARBA00004167"/>
    </source>
</evidence>
<keyword evidence="5" id="KW-1185">Reference proteome</keyword>
<dbReference type="GO" id="GO:0005737">
    <property type="term" value="C:cytoplasm"/>
    <property type="evidence" value="ECO:0007669"/>
    <property type="project" value="TreeGrafter"/>
</dbReference>
<evidence type="ECO:0008006" key="6">
    <source>
        <dbReference type="Google" id="ProtNLM"/>
    </source>
</evidence>
<organism evidence="4 5">
    <name type="scientific">Neogemmobacter tilapiae</name>
    <dbReference type="NCBI Taxonomy" id="875041"/>
    <lineage>
        <taxon>Bacteria</taxon>
        <taxon>Pseudomonadati</taxon>
        <taxon>Pseudomonadota</taxon>
        <taxon>Alphaproteobacteria</taxon>
        <taxon>Rhodobacterales</taxon>
        <taxon>Paracoccaceae</taxon>
        <taxon>Neogemmobacter</taxon>
    </lineage>
</organism>
<comment type="caution">
    <text evidence="4">The sequence shown here is derived from an EMBL/GenBank/DDBJ whole genome shotgun (WGS) entry which is preliminary data.</text>
</comment>
<dbReference type="AlphaFoldDB" id="A0A918TPS3"/>
<protein>
    <recommendedName>
        <fullName evidence="6">Glycosyltransferase family 2 protein</fullName>
    </recommendedName>
</protein>
<dbReference type="GO" id="GO:0016020">
    <property type="term" value="C:membrane"/>
    <property type="evidence" value="ECO:0007669"/>
    <property type="project" value="UniProtKB-SubCell"/>
</dbReference>
<evidence type="ECO:0000313" key="5">
    <source>
        <dbReference type="Proteomes" id="UP000638981"/>
    </source>
</evidence>
<evidence type="ECO:0000313" key="4">
    <source>
        <dbReference type="EMBL" id="GHC57918.1"/>
    </source>
</evidence>
<comment type="subcellular location">
    <subcellularLocation>
        <location evidence="1">Membrane</location>
        <topology evidence="1">Single-pass membrane protein</topology>
    </subcellularLocation>
</comment>
<dbReference type="RefSeq" id="WP_229804721.1">
    <property type="nucleotide sequence ID" value="NZ_BMYJ01000006.1"/>
</dbReference>
<dbReference type="Proteomes" id="UP000638981">
    <property type="component" value="Unassembled WGS sequence"/>
</dbReference>
<keyword evidence="3" id="KW-1133">Transmembrane helix</keyword>
<dbReference type="GO" id="GO:0016757">
    <property type="term" value="F:glycosyltransferase activity"/>
    <property type="evidence" value="ECO:0007669"/>
    <property type="project" value="TreeGrafter"/>
</dbReference>
<reference evidence="4" key="1">
    <citation type="journal article" date="2014" name="Int. J. Syst. Evol. Microbiol.">
        <title>Complete genome sequence of Corynebacterium casei LMG S-19264T (=DSM 44701T), isolated from a smear-ripened cheese.</title>
        <authorList>
            <consortium name="US DOE Joint Genome Institute (JGI-PGF)"/>
            <person name="Walter F."/>
            <person name="Albersmeier A."/>
            <person name="Kalinowski J."/>
            <person name="Ruckert C."/>
        </authorList>
    </citation>
    <scope>NUCLEOTIDE SEQUENCE</scope>
    <source>
        <strain evidence="4">KCTC 23310</strain>
    </source>
</reference>
<dbReference type="Pfam" id="PF13704">
    <property type="entry name" value="Glyco_tranf_2_4"/>
    <property type="match status" value="1"/>
</dbReference>
<sequence length="759" mass="83494">MKEADALDPTPPLPRLYQRRLKRLDLGVSGVGPLLGAVDCDDGKTRWFFGKGGSVAAVEAAGLRGLDVSGAVLAYGPVPAGGPDSMAAECGLMAGLNCLLALRAEETAGQVAQMLTWHVLAHGLQAALIVNRVPEASGADFVAELRGLLAGVDLTLVLVEADFPLGDAGGIAESHVMAAPDAPGKSRMEMPAPDPWRSAVDEPLLFEWLKWRFLARARAVLRLDPCDFLAPRAAGAPSAFDLCAAARRGVVHLVGRRIYPWRVRDGQEAGFGDHICRLFETRRSFARWGVAPEKAGLDNIWRGHRISFAKPEAAVAVPFYRAMAIKVPGQASARLAPKTGLVEDPALLALAVDHFGAKPVRPPPSEERAEVRPGDARPLRTGIVTTMKNEGPFILEWLAYHRVIGVTDFLVYTNDCSDGTDTMLDLLAAKGFLRHKDNPYRAVGLKPQHAALQDADKDSDFQALDWMICIDVDEYINIRLGDGRLTDLYAAMGDANMISLTWRLFGNAGVHEYRDTPITEQFTACAPEYTRKPHQAWGFKTLFRNDGIFRKLGVHRPKGLKADLWEKIRWLNGSGRAMPPEMFRNGWRSAVDTYGYDWVQLNHYAVRSAESFLVKRDRGRVNHVDRDQGLNYWFRMNFNAVQEHSIQRMLPELRAEMARMLADPEIAAQQEACVLAHVAKIGELRGQAVPAAFYTELTSARMEELCRLQRHFGSAVFAEGPQVVPDWVQEGAVAADFFWTVSPEAEAAAEAAELAEKAP</sequence>
<accession>A0A918TPS3</accession>
<keyword evidence="3" id="KW-0472">Membrane</keyword>
<gene>
    <name evidence="4" type="ORF">GCM10007315_21810</name>
</gene>